<gene>
    <name evidence="2" type="ORF">Xant_10620</name>
</gene>
<evidence type="ECO:0000313" key="3">
    <source>
        <dbReference type="Proteomes" id="UP000190018"/>
    </source>
</evidence>
<keyword evidence="3" id="KW-1185">Reference proteome</keyword>
<keyword evidence="1" id="KW-1133">Transmembrane helix</keyword>
<keyword evidence="1" id="KW-0472">Membrane</keyword>
<name>A0ABX3LWT6_9XANT</name>
<keyword evidence="1" id="KW-0812">Transmembrane</keyword>
<feature type="transmembrane region" description="Helical" evidence="1">
    <location>
        <begin position="16"/>
        <end position="35"/>
    </location>
</feature>
<proteinExistence type="predicted"/>
<protein>
    <submittedName>
        <fullName evidence="2">Uncharacterized protein</fullName>
    </submittedName>
</protein>
<organism evidence="2 3">
    <name type="scientific">Xanthomonas cissicola</name>
    <dbReference type="NCBI Taxonomy" id="86186"/>
    <lineage>
        <taxon>Bacteria</taxon>
        <taxon>Pseudomonadati</taxon>
        <taxon>Pseudomonadota</taxon>
        <taxon>Gammaproteobacteria</taxon>
        <taxon>Lysobacterales</taxon>
        <taxon>Lysobacteraceae</taxon>
        <taxon>Xanthomonas</taxon>
    </lineage>
</organism>
<evidence type="ECO:0000313" key="2">
    <source>
        <dbReference type="EMBL" id="OOW59925.1"/>
    </source>
</evidence>
<dbReference type="Proteomes" id="UP000190018">
    <property type="component" value="Unassembled WGS sequence"/>
</dbReference>
<sequence length="69" mass="7473">MGPASPPAFAPLTSRALIWAVLAMGAVVLLSNILVQYPINDWLTWGALYNPLAFLKVGRDSFKKADKVS</sequence>
<comment type="caution">
    <text evidence="2">The sequence shown here is derived from an EMBL/GenBank/DDBJ whole genome shotgun (WGS) entry which is preliminary data.</text>
</comment>
<dbReference type="EMBL" id="LOJT01000272">
    <property type="protein sequence ID" value="OOW59925.1"/>
    <property type="molecule type" value="Genomic_DNA"/>
</dbReference>
<evidence type="ECO:0000256" key="1">
    <source>
        <dbReference type="SAM" id="Phobius"/>
    </source>
</evidence>
<accession>A0ABX3LWT6</accession>
<reference evidence="2 3" key="1">
    <citation type="submission" date="2015-12" db="EMBL/GenBank/DDBJ databases">
        <authorList>
            <person name="Bansal K."/>
            <person name="Midha S."/>
            <person name="Patil P.B."/>
        </authorList>
    </citation>
    <scope>NUCLEOTIDE SEQUENCE [LARGE SCALE GENOMIC DNA]</scope>
    <source>
        <strain evidence="2 3">LMG21719</strain>
    </source>
</reference>